<sequence length="82" mass="9378">MKKMKKQQNLVYGIVAALYTIHMNWCSYPSDLAIADTSTSNARAKQSSPLMSSLAEYLGSKFWKRIRFGQKRNKLKKSATFI</sequence>
<dbReference type="EMBL" id="VEPZ02001330">
    <property type="protein sequence ID" value="KAE8679552.1"/>
    <property type="molecule type" value="Genomic_DNA"/>
</dbReference>
<evidence type="ECO:0000313" key="1">
    <source>
        <dbReference type="EMBL" id="KAE8679552.1"/>
    </source>
</evidence>
<protein>
    <submittedName>
        <fullName evidence="1">Indole-3-acetic acid-amido synthetase GH3.5, putative isoform 1</fullName>
    </submittedName>
</protein>
<gene>
    <name evidence="1" type="ORF">F3Y22_tig00111398pilonHSYRG00111</name>
</gene>
<organism evidence="1 2">
    <name type="scientific">Hibiscus syriacus</name>
    <name type="common">Rose of Sharon</name>
    <dbReference type="NCBI Taxonomy" id="106335"/>
    <lineage>
        <taxon>Eukaryota</taxon>
        <taxon>Viridiplantae</taxon>
        <taxon>Streptophyta</taxon>
        <taxon>Embryophyta</taxon>
        <taxon>Tracheophyta</taxon>
        <taxon>Spermatophyta</taxon>
        <taxon>Magnoliopsida</taxon>
        <taxon>eudicotyledons</taxon>
        <taxon>Gunneridae</taxon>
        <taxon>Pentapetalae</taxon>
        <taxon>rosids</taxon>
        <taxon>malvids</taxon>
        <taxon>Malvales</taxon>
        <taxon>Malvaceae</taxon>
        <taxon>Malvoideae</taxon>
        <taxon>Hibiscus</taxon>
    </lineage>
</organism>
<accession>A0A6A2XV42</accession>
<comment type="caution">
    <text evidence="1">The sequence shown here is derived from an EMBL/GenBank/DDBJ whole genome shotgun (WGS) entry which is preliminary data.</text>
</comment>
<proteinExistence type="predicted"/>
<name>A0A6A2XV42_HIBSY</name>
<evidence type="ECO:0000313" key="2">
    <source>
        <dbReference type="Proteomes" id="UP000436088"/>
    </source>
</evidence>
<dbReference type="Proteomes" id="UP000436088">
    <property type="component" value="Unassembled WGS sequence"/>
</dbReference>
<reference evidence="1" key="1">
    <citation type="submission" date="2019-09" db="EMBL/GenBank/DDBJ databases">
        <title>Draft genome information of white flower Hibiscus syriacus.</title>
        <authorList>
            <person name="Kim Y.-M."/>
        </authorList>
    </citation>
    <scope>NUCLEOTIDE SEQUENCE [LARGE SCALE GENOMIC DNA]</scope>
    <source>
        <strain evidence="1">YM2019G1</strain>
    </source>
</reference>
<dbReference type="AlphaFoldDB" id="A0A6A2XV42"/>
<keyword evidence="2" id="KW-1185">Reference proteome</keyword>